<dbReference type="InterPro" id="IPR041373">
    <property type="entry name" value="RT_RNaseH"/>
</dbReference>
<keyword evidence="4" id="KW-0255">Endonuclease</keyword>
<dbReference type="Pfam" id="PF17917">
    <property type="entry name" value="RT_RNaseH"/>
    <property type="match status" value="1"/>
</dbReference>
<evidence type="ECO:0000256" key="5">
    <source>
        <dbReference type="ARBA" id="ARBA00022801"/>
    </source>
</evidence>
<reference evidence="8" key="1">
    <citation type="journal article" date="2011" name="PLoS Biol.">
        <title>Gene gain and loss during evolution of obligate parasitism in the white rust pathogen of Arabidopsis thaliana.</title>
        <authorList>
            <person name="Kemen E."/>
            <person name="Gardiner A."/>
            <person name="Schultz-Larsen T."/>
            <person name="Kemen A.C."/>
            <person name="Balmuth A.L."/>
            <person name="Robert-Seilaniantz A."/>
            <person name="Bailey K."/>
            <person name="Holub E."/>
            <person name="Studholme D.J."/>
            <person name="Maclean D."/>
            <person name="Jones J.D."/>
        </authorList>
    </citation>
    <scope>NUCLEOTIDE SEQUENCE</scope>
</reference>
<evidence type="ECO:0000256" key="1">
    <source>
        <dbReference type="ARBA" id="ARBA00022679"/>
    </source>
</evidence>
<gene>
    <name evidence="8" type="primary">AlNc14C365G11052</name>
    <name evidence="8" type="ORF">ALNC14_124590</name>
</gene>
<keyword evidence="6" id="KW-0695">RNA-directed DNA polymerase</keyword>
<dbReference type="AlphaFoldDB" id="F0WXW7"/>
<keyword evidence="2" id="KW-0548">Nucleotidyltransferase</keyword>
<evidence type="ECO:0000256" key="4">
    <source>
        <dbReference type="ARBA" id="ARBA00022759"/>
    </source>
</evidence>
<dbReference type="GO" id="GO:0016787">
    <property type="term" value="F:hydrolase activity"/>
    <property type="evidence" value="ECO:0007669"/>
    <property type="project" value="UniProtKB-KW"/>
</dbReference>
<sequence length="334" mass="38677">MHRSNMLFIENSSVFDIAVHTGSILSKTLDINSFQLSMERENLHFIGSVFITHELTGAEYLQEPQPPRLEIGTNTRTDEEFLSLLHYVLTICQKANLKLNANECFFWKRKCSGAEKLSQNPVFDTISSEFKLCLISSLQRLDLNCTIGPNNALTRHHEPPSTHVSLCRVHGFSQLHWTEVGKKAIAIVETCNRDDYLLHRQQGFNLYNDHRSLKYIFDPHTVIPTVPKYTIVKLQRWAIYLMGFNYAYTILLGRLMYGQINYPVRAQHVLQFVRFCGLTQFSPHYSMILCTGRLRLRSKFSNNNFHRLTSNLQRGVWPMAEKSDSTYLHSLKSD</sequence>
<keyword evidence="1" id="KW-0808">Transferase</keyword>
<organism evidence="8">
    <name type="scientific">Albugo laibachii Nc14</name>
    <dbReference type="NCBI Taxonomy" id="890382"/>
    <lineage>
        <taxon>Eukaryota</taxon>
        <taxon>Sar</taxon>
        <taxon>Stramenopiles</taxon>
        <taxon>Oomycota</taxon>
        <taxon>Peronosporomycetes</taxon>
        <taxon>Albuginales</taxon>
        <taxon>Albuginaceae</taxon>
        <taxon>Albugo</taxon>
    </lineage>
</organism>
<evidence type="ECO:0000256" key="6">
    <source>
        <dbReference type="ARBA" id="ARBA00022918"/>
    </source>
</evidence>
<dbReference type="GO" id="GO:0003964">
    <property type="term" value="F:RNA-directed DNA polymerase activity"/>
    <property type="evidence" value="ECO:0007669"/>
    <property type="project" value="UniProtKB-KW"/>
</dbReference>
<name>F0WXW7_9STRA</name>
<evidence type="ECO:0000256" key="2">
    <source>
        <dbReference type="ARBA" id="ARBA00022695"/>
    </source>
</evidence>
<keyword evidence="5" id="KW-0378">Hydrolase</keyword>
<evidence type="ECO:0000313" key="8">
    <source>
        <dbReference type="EMBL" id="CCA26315.1"/>
    </source>
</evidence>
<dbReference type="EMBL" id="FR824410">
    <property type="protein sequence ID" value="CCA26315.1"/>
    <property type="molecule type" value="Genomic_DNA"/>
</dbReference>
<feature type="domain" description="Reverse transcriptase RNase H-like" evidence="7">
    <location>
        <begin position="174"/>
        <end position="244"/>
    </location>
</feature>
<reference evidence="8" key="2">
    <citation type="submission" date="2011-02" db="EMBL/GenBank/DDBJ databases">
        <authorList>
            <person name="MacLean D."/>
        </authorList>
    </citation>
    <scope>NUCLEOTIDE SEQUENCE</scope>
</reference>
<accession>F0WXW7</accession>
<protein>
    <submittedName>
        <fullName evidence="8">AlNc14C365G11052 protein</fullName>
    </submittedName>
</protein>
<dbReference type="GO" id="GO:0004519">
    <property type="term" value="F:endonuclease activity"/>
    <property type="evidence" value="ECO:0007669"/>
    <property type="project" value="UniProtKB-KW"/>
</dbReference>
<evidence type="ECO:0000256" key="3">
    <source>
        <dbReference type="ARBA" id="ARBA00022722"/>
    </source>
</evidence>
<evidence type="ECO:0000259" key="7">
    <source>
        <dbReference type="Pfam" id="PF17917"/>
    </source>
</evidence>
<dbReference type="HOGENOM" id="CLU_832654_0_0_1"/>
<keyword evidence="3" id="KW-0540">Nuclease</keyword>
<proteinExistence type="predicted"/>